<accession>A0A949V4E8</accession>
<gene>
    <name evidence="1" type="ORF">JZ788_18525</name>
</gene>
<dbReference type="EMBL" id="JAGFEW010000086">
    <property type="protein sequence ID" value="MBV5097635.1"/>
    <property type="molecule type" value="Genomic_DNA"/>
</dbReference>
<organism evidence="1 2">
    <name type="scientific">Tenebrionicola larvae</name>
    <dbReference type="NCBI Taxonomy" id="2815733"/>
    <lineage>
        <taxon>Bacteria</taxon>
        <taxon>Pseudomonadati</taxon>
        <taxon>Pseudomonadota</taxon>
        <taxon>Gammaproteobacteria</taxon>
        <taxon>Enterobacterales</taxon>
        <taxon>Enterobacteriaceae</taxon>
        <taxon>Tenebrionibacter/Tenebrionicola group</taxon>
        <taxon>Tenebrionicola</taxon>
    </lineage>
</organism>
<reference evidence="1 2" key="1">
    <citation type="submission" date="2021-03" db="EMBL/GenBank/DDBJ databases">
        <title>Tenobrionicola molitorae gen. nov., sp. nov. and Tenobrionicola larvae sp. nov., isolated from larvae of the mealworm Tenobrio molitor L., a proposal to transfer Erwinia teleogrylli Liu et al. 2016 to a new genus Entomohabitans as Entomohabitans teleogrylli comb. nov.</title>
        <authorList>
            <person name="Lee S.D."/>
            <person name="Yang H.L."/>
            <person name="Kim I.S."/>
        </authorList>
    </citation>
    <scope>NUCLEOTIDE SEQUENCE [LARGE SCALE GENOMIC DNA]</scope>
    <source>
        <strain evidence="1 2">YMB-R21</strain>
    </source>
</reference>
<feature type="non-terminal residue" evidence="1">
    <location>
        <position position="1"/>
    </location>
</feature>
<dbReference type="AlphaFoldDB" id="A0A949V4E8"/>
<protein>
    <submittedName>
        <fullName evidence="1">Uncharacterized protein</fullName>
    </submittedName>
</protein>
<keyword evidence="2" id="KW-1185">Reference proteome</keyword>
<evidence type="ECO:0000313" key="2">
    <source>
        <dbReference type="Proteomes" id="UP000746420"/>
    </source>
</evidence>
<dbReference type="Proteomes" id="UP000746420">
    <property type="component" value="Unassembled WGS sequence"/>
</dbReference>
<dbReference type="RefSeq" id="WP_249939039.1">
    <property type="nucleotide sequence ID" value="NZ_JAGFEW010000086.1"/>
</dbReference>
<proteinExistence type="predicted"/>
<sequence>AFTGADIQFHANGIHVSSGSTARHRSRTRASNPHILRGFYAIQRLQGNVTITNDRGEQQAAATKR</sequence>
<name>A0A949V4E8_9ENTR</name>
<comment type="caution">
    <text evidence="1">The sequence shown here is derived from an EMBL/GenBank/DDBJ whole genome shotgun (WGS) entry which is preliminary data.</text>
</comment>
<evidence type="ECO:0000313" key="1">
    <source>
        <dbReference type="EMBL" id="MBV5097635.1"/>
    </source>
</evidence>